<dbReference type="GO" id="GO:0003729">
    <property type="term" value="F:mRNA binding"/>
    <property type="evidence" value="ECO:0007669"/>
    <property type="project" value="InterPro"/>
</dbReference>
<proteinExistence type="inferred from homology"/>
<dbReference type="InterPro" id="IPR012933">
    <property type="entry name" value="HicA_mRNA_interferase"/>
</dbReference>
<gene>
    <name evidence="8" type="ORF">UW22_C0013G0007</name>
</gene>
<sequence length="75" mass="8664">MPKQPVLTFRELVHILKAHGFLFRRQAKGSHEIWFCPQSQRFVTIPHHSGKTIKKGTLHAIMKDSGLSKDVFRGR</sequence>
<keyword evidence="6" id="KW-0694">RNA-binding</keyword>
<comment type="caution">
    <text evidence="8">The sequence shown here is derived from an EMBL/GenBank/DDBJ whole genome shotgun (WGS) entry which is preliminary data.</text>
</comment>
<evidence type="ECO:0000256" key="7">
    <source>
        <dbReference type="ARBA" id="ARBA00023016"/>
    </source>
</evidence>
<dbReference type="InterPro" id="IPR038570">
    <property type="entry name" value="HicA_sf"/>
</dbReference>
<dbReference type="GO" id="GO:0004519">
    <property type="term" value="F:endonuclease activity"/>
    <property type="evidence" value="ECO:0007669"/>
    <property type="project" value="UniProtKB-KW"/>
</dbReference>
<keyword evidence="2" id="KW-1277">Toxin-antitoxin system</keyword>
<evidence type="ECO:0000256" key="2">
    <source>
        <dbReference type="ARBA" id="ARBA00022649"/>
    </source>
</evidence>
<organism evidence="8 9">
    <name type="scientific">Candidatus Gottesmanbacteria bacterium GW2011_GWB1_44_11c</name>
    <dbReference type="NCBI Taxonomy" id="1618447"/>
    <lineage>
        <taxon>Bacteria</taxon>
        <taxon>Candidatus Gottesmaniibacteriota</taxon>
    </lineage>
</organism>
<reference evidence="8 9" key="1">
    <citation type="journal article" date="2015" name="Nature">
        <title>rRNA introns, odd ribosomes, and small enigmatic genomes across a large radiation of phyla.</title>
        <authorList>
            <person name="Brown C.T."/>
            <person name="Hug L.A."/>
            <person name="Thomas B.C."/>
            <person name="Sharon I."/>
            <person name="Castelle C.J."/>
            <person name="Singh A."/>
            <person name="Wilkins M.J."/>
            <person name="Williams K.H."/>
            <person name="Banfield J.F."/>
        </authorList>
    </citation>
    <scope>NUCLEOTIDE SEQUENCE [LARGE SCALE GENOMIC DNA]</scope>
</reference>
<name>A0A0G1GU35_9BACT</name>
<comment type="similarity">
    <text evidence="1">Belongs to the HicA mRNA interferase family.</text>
</comment>
<evidence type="ECO:0000256" key="5">
    <source>
        <dbReference type="ARBA" id="ARBA00022801"/>
    </source>
</evidence>
<accession>A0A0G1GU35</accession>
<evidence type="ECO:0000256" key="3">
    <source>
        <dbReference type="ARBA" id="ARBA00022722"/>
    </source>
</evidence>
<evidence type="ECO:0000313" key="9">
    <source>
        <dbReference type="Proteomes" id="UP000034617"/>
    </source>
</evidence>
<dbReference type="AlphaFoldDB" id="A0A0G1GU35"/>
<keyword evidence="3" id="KW-0540">Nuclease</keyword>
<keyword evidence="4" id="KW-0255">Endonuclease</keyword>
<evidence type="ECO:0000256" key="1">
    <source>
        <dbReference type="ARBA" id="ARBA00006620"/>
    </source>
</evidence>
<protein>
    <submittedName>
        <fullName evidence="8">YcfA family protein</fullName>
    </submittedName>
</protein>
<keyword evidence="5" id="KW-0378">Hydrolase</keyword>
<evidence type="ECO:0000256" key="6">
    <source>
        <dbReference type="ARBA" id="ARBA00022884"/>
    </source>
</evidence>
<dbReference type="Gene3D" id="3.30.920.30">
    <property type="entry name" value="Hypothetical protein"/>
    <property type="match status" value="1"/>
</dbReference>
<dbReference type="EMBL" id="LCHM01000013">
    <property type="protein sequence ID" value="KKT38120.1"/>
    <property type="molecule type" value="Genomic_DNA"/>
</dbReference>
<dbReference type="Pfam" id="PF07927">
    <property type="entry name" value="HicA_toxin"/>
    <property type="match status" value="1"/>
</dbReference>
<dbReference type="GO" id="GO:0016787">
    <property type="term" value="F:hydrolase activity"/>
    <property type="evidence" value="ECO:0007669"/>
    <property type="project" value="UniProtKB-KW"/>
</dbReference>
<evidence type="ECO:0000313" key="8">
    <source>
        <dbReference type="EMBL" id="KKT38120.1"/>
    </source>
</evidence>
<keyword evidence="7" id="KW-0346">Stress response</keyword>
<dbReference type="Proteomes" id="UP000034617">
    <property type="component" value="Unassembled WGS sequence"/>
</dbReference>
<dbReference type="SUPFAM" id="SSF54786">
    <property type="entry name" value="YcfA/nrd intein domain"/>
    <property type="match status" value="1"/>
</dbReference>
<evidence type="ECO:0000256" key="4">
    <source>
        <dbReference type="ARBA" id="ARBA00022759"/>
    </source>
</evidence>